<organism evidence="1 2">
    <name type="scientific">Mucuna pruriens</name>
    <name type="common">Velvet bean</name>
    <name type="synonym">Dolichos pruriens</name>
    <dbReference type="NCBI Taxonomy" id="157652"/>
    <lineage>
        <taxon>Eukaryota</taxon>
        <taxon>Viridiplantae</taxon>
        <taxon>Streptophyta</taxon>
        <taxon>Embryophyta</taxon>
        <taxon>Tracheophyta</taxon>
        <taxon>Spermatophyta</taxon>
        <taxon>Magnoliopsida</taxon>
        <taxon>eudicotyledons</taxon>
        <taxon>Gunneridae</taxon>
        <taxon>Pentapetalae</taxon>
        <taxon>rosids</taxon>
        <taxon>fabids</taxon>
        <taxon>Fabales</taxon>
        <taxon>Fabaceae</taxon>
        <taxon>Papilionoideae</taxon>
        <taxon>50 kb inversion clade</taxon>
        <taxon>NPAAA clade</taxon>
        <taxon>indigoferoid/millettioid clade</taxon>
        <taxon>Phaseoleae</taxon>
        <taxon>Mucuna</taxon>
    </lineage>
</organism>
<name>A0A371E456_MUCPR</name>
<dbReference type="AlphaFoldDB" id="A0A371E456"/>
<evidence type="ECO:0000313" key="1">
    <source>
        <dbReference type="EMBL" id="RDX60821.1"/>
    </source>
</evidence>
<dbReference type="Proteomes" id="UP000257109">
    <property type="component" value="Unassembled WGS sequence"/>
</dbReference>
<evidence type="ECO:0000313" key="2">
    <source>
        <dbReference type="Proteomes" id="UP000257109"/>
    </source>
</evidence>
<sequence length="98" mass="11230">MSCVCKGDFHVRCCAHTLNLIVQEGLKATCDDALIFLGKNSWLLHTMRLTWHMCEMLVRIHLGYKDMLGWGVKPRWLFQHLGTNMLGAYLGYTDNSCP</sequence>
<gene>
    <name evidence="1" type="ORF">CR513_61006</name>
</gene>
<reference evidence="1" key="1">
    <citation type="submission" date="2018-05" db="EMBL/GenBank/DDBJ databases">
        <title>Draft genome of Mucuna pruriens seed.</title>
        <authorList>
            <person name="Nnadi N.E."/>
            <person name="Vos R."/>
            <person name="Hasami M.H."/>
            <person name="Devisetty U.K."/>
            <person name="Aguiy J.C."/>
        </authorList>
    </citation>
    <scope>NUCLEOTIDE SEQUENCE [LARGE SCALE GENOMIC DNA]</scope>
    <source>
        <strain evidence="1">JCA_2017</strain>
    </source>
</reference>
<feature type="non-terminal residue" evidence="1">
    <location>
        <position position="1"/>
    </location>
</feature>
<protein>
    <submittedName>
        <fullName evidence="1">Uncharacterized protein</fullName>
    </submittedName>
</protein>
<proteinExistence type="predicted"/>
<dbReference type="EMBL" id="QJKJ01016554">
    <property type="protein sequence ID" value="RDX60821.1"/>
    <property type="molecule type" value="Genomic_DNA"/>
</dbReference>
<comment type="caution">
    <text evidence="1">The sequence shown here is derived from an EMBL/GenBank/DDBJ whole genome shotgun (WGS) entry which is preliminary data.</text>
</comment>
<accession>A0A371E456</accession>
<keyword evidence="2" id="KW-1185">Reference proteome</keyword>